<dbReference type="SMART" id="SM00382">
    <property type="entry name" value="AAA"/>
    <property type="match status" value="1"/>
</dbReference>
<feature type="transmembrane region" description="Helical" evidence="9">
    <location>
        <begin position="550"/>
        <end position="570"/>
    </location>
</feature>
<evidence type="ECO:0000313" key="11">
    <source>
        <dbReference type="EMBL" id="CAH1154008.1"/>
    </source>
</evidence>
<dbReference type="InterPro" id="IPR003593">
    <property type="entry name" value="AAA+_ATPase"/>
</dbReference>
<dbReference type="GO" id="GO:0030659">
    <property type="term" value="C:cytoplasmic vesicle membrane"/>
    <property type="evidence" value="ECO:0007669"/>
    <property type="project" value="TreeGrafter"/>
</dbReference>
<feature type="transmembrane region" description="Helical" evidence="9">
    <location>
        <begin position="628"/>
        <end position="647"/>
    </location>
</feature>
<feature type="transmembrane region" description="Helical" evidence="9">
    <location>
        <begin position="506"/>
        <end position="530"/>
    </location>
</feature>
<dbReference type="PROSITE" id="PS00211">
    <property type="entry name" value="ABC_TRANSPORTER_1"/>
    <property type="match status" value="1"/>
</dbReference>
<dbReference type="PANTHER" id="PTHR48041:SF139">
    <property type="entry name" value="PROTEIN SCARLET"/>
    <property type="match status" value="1"/>
</dbReference>
<sequence>MTGTKNGEESQMSIFKANGSAITNGESEHLSSTEIVKKRRRTYSRWSPTDEGVTLAWNNLSVYAQSKKHGKPFLKRIINGVSGAIKPGSLVALMGSSGAGKSSLMSSLAYRTTAGLRVDGDILINGREIGDYMRHLSGFMHQEDIFLPYLTVWEHMNIMANLKLDRRLSPWEKTNKIYDILRHLGLLKCLHSRIGGIDQNKALSGGEKKRLAFATELITDPEILFCDEPTTGLDSYSAQKLVTIMNSMAAQGKTIVSTIHQPSSDIFAMFSQLILVADGRIAYMGSTGHALDFFERMGYKCPSSFGPADFFIKTISVTPGYEDNSRQTIKRICDNYIVSDYAKEVEIVMQYEFHIGKTVVDRRYELRKDFKAVYWHVKLFWLIHRWFLEILRQPSFTLWKLFQRLIIALIVGLCYFGTNARSQSGIQSVQGIIFMFVTENTFNPMYSVLAQFPETKPLFLREYKSGLYSPSLYYVSRILALIPGFIVEPMLFVVLAYWLSGLRASFYAFMMTTLITVLTMNVSSACGIMFSNAFASVPASLAYLVPFDYVLMITSGLFIRLSTLPSILTWTKYVSWMMYSTEALSILQWQGVSNITCENELPGVLCITEGTAVLEKYSFAERRLSQNIWGLVILMFIFYILGYFLLYRKVKKL</sequence>
<reference evidence="11" key="2">
    <citation type="submission" date="2022-10" db="EMBL/GenBank/DDBJ databases">
        <authorList>
            <consortium name="ENA_rothamsted_submissions"/>
            <consortium name="culmorum"/>
            <person name="King R."/>
        </authorList>
    </citation>
    <scope>NUCLEOTIDE SEQUENCE</scope>
</reference>
<dbReference type="PANTHER" id="PTHR48041">
    <property type="entry name" value="ABC TRANSPORTER G FAMILY MEMBER 28"/>
    <property type="match status" value="1"/>
</dbReference>
<keyword evidence="7 9" id="KW-1133">Transmembrane helix</keyword>
<dbReference type="PROSITE" id="PS50893">
    <property type="entry name" value="ABC_TRANSPORTER_2"/>
    <property type="match status" value="1"/>
</dbReference>
<dbReference type="Pfam" id="PF01061">
    <property type="entry name" value="ABC2_membrane"/>
    <property type="match status" value="1"/>
</dbReference>
<comment type="subcellular location">
    <subcellularLocation>
        <location evidence="1">Membrane</location>
        <topology evidence="1">Multi-pass membrane protein</topology>
    </subcellularLocation>
</comment>
<dbReference type="InterPro" id="IPR017871">
    <property type="entry name" value="ABC_transporter-like_CS"/>
</dbReference>
<dbReference type="Pfam" id="PF19055">
    <property type="entry name" value="ABC2_membrane_7"/>
    <property type="match status" value="1"/>
</dbReference>
<evidence type="ECO:0000256" key="2">
    <source>
        <dbReference type="ARBA" id="ARBA00005814"/>
    </source>
</evidence>
<dbReference type="Gene3D" id="3.40.50.300">
    <property type="entry name" value="P-loop containing nucleotide triphosphate hydrolases"/>
    <property type="match status" value="1"/>
</dbReference>
<dbReference type="OrthoDB" id="66620at2759"/>
<name>A0A9P0GP55_PHACE</name>
<gene>
    <name evidence="11" type="ORF">PHAECO_LOCUS4897</name>
</gene>
<dbReference type="GO" id="GO:0005886">
    <property type="term" value="C:plasma membrane"/>
    <property type="evidence" value="ECO:0007669"/>
    <property type="project" value="TreeGrafter"/>
</dbReference>
<dbReference type="GO" id="GO:0140359">
    <property type="term" value="F:ABC-type transporter activity"/>
    <property type="evidence" value="ECO:0007669"/>
    <property type="project" value="InterPro"/>
</dbReference>
<protein>
    <recommendedName>
        <fullName evidence="10">ABC transporter domain-containing protein</fullName>
    </recommendedName>
</protein>
<dbReference type="GO" id="GO:0016887">
    <property type="term" value="F:ATP hydrolysis activity"/>
    <property type="evidence" value="ECO:0007669"/>
    <property type="project" value="InterPro"/>
</dbReference>
<feature type="transmembrane region" description="Helical" evidence="9">
    <location>
        <begin position="472"/>
        <end position="499"/>
    </location>
</feature>
<comment type="similarity">
    <text evidence="2">Belongs to the ABC transporter superfamily. ABCG family. Eye pigment precursor importer (TC 3.A.1.204) subfamily.</text>
</comment>
<evidence type="ECO:0000256" key="1">
    <source>
        <dbReference type="ARBA" id="ARBA00004141"/>
    </source>
</evidence>
<evidence type="ECO:0000256" key="8">
    <source>
        <dbReference type="ARBA" id="ARBA00023136"/>
    </source>
</evidence>
<keyword evidence="5" id="KW-0547">Nucleotide-binding</keyword>
<dbReference type="SUPFAM" id="SSF52540">
    <property type="entry name" value="P-loop containing nucleoside triphosphate hydrolases"/>
    <property type="match status" value="1"/>
</dbReference>
<dbReference type="InterPro" id="IPR050352">
    <property type="entry name" value="ABCG_transporters"/>
</dbReference>
<proteinExistence type="inferred from homology"/>
<dbReference type="AlphaFoldDB" id="A0A9P0GP55"/>
<evidence type="ECO:0000256" key="7">
    <source>
        <dbReference type="ARBA" id="ARBA00022989"/>
    </source>
</evidence>
<accession>A0A9P0GP55</accession>
<dbReference type="GO" id="GO:0005524">
    <property type="term" value="F:ATP binding"/>
    <property type="evidence" value="ECO:0007669"/>
    <property type="project" value="UniProtKB-KW"/>
</dbReference>
<keyword evidence="3" id="KW-0813">Transport</keyword>
<evidence type="ECO:0000256" key="4">
    <source>
        <dbReference type="ARBA" id="ARBA00022692"/>
    </source>
</evidence>
<dbReference type="InterPro" id="IPR003439">
    <property type="entry name" value="ABC_transporter-like_ATP-bd"/>
</dbReference>
<evidence type="ECO:0000256" key="5">
    <source>
        <dbReference type="ARBA" id="ARBA00022741"/>
    </source>
</evidence>
<dbReference type="InterPro" id="IPR043926">
    <property type="entry name" value="ABCG_dom"/>
</dbReference>
<keyword evidence="12" id="KW-1185">Reference proteome</keyword>
<keyword evidence="8 9" id="KW-0472">Membrane</keyword>
<evidence type="ECO:0000256" key="3">
    <source>
        <dbReference type="ARBA" id="ARBA00022448"/>
    </source>
</evidence>
<dbReference type="Proteomes" id="UP001153737">
    <property type="component" value="Chromosome 15"/>
</dbReference>
<evidence type="ECO:0000256" key="6">
    <source>
        <dbReference type="ARBA" id="ARBA00022840"/>
    </source>
</evidence>
<evidence type="ECO:0000313" key="12">
    <source>
        <dbReference type="Proteomes" id="UP001153737"/>
    </source>
</evidence>
<organism evidence="11 12">
    <name type="scientific">Phaedon cochleariae</name>
    <name type="common">Mustard beetle</name>
    <dbReference type="NCBI Taxonomy" id="80249"/>
    <lineage>
        <taxon>Eukaryota</taxon>
        <taxon>Metazoa</taxon>
        <taxon>Ecdysozoa</taxon>
        <taxon>Arthropoda</taxon>
        <taxon>Hexapoda</taxon>
        <taxon>Insecta</taxon>
        <taxon>Pterygota</taxon>
        <taxon>Neoptera</taxon>
        <taxon>Endopterygota</taxon>
        <taxon>Coleoptera</taxon>
        <taxon>Polyphaga</taxon>
        <taxon>Cucujiformia</taxon>
        <taxon>Chrysomeloidea</taxon>
        <taxon>Chrysomelidae</taxon>
        <taxon>Chrysomelinae</taxon>
        <taxon>Chrysomelini</taxon>
        <taxon>Phaedon</taxon>
    </lineage>
</organism>
<evidence type="ECO:0000256" key="9">
    <source>
        <dbReference type="SAM" id="Phobius"/>
    </source>
</evidence>
<reference evidence="11" key="1">
    <citation type="submission" date="2022-01" db="EMBL/GenBank/DDBJ databases">
        <authorList>
            <person name="King R."/>
        </authorList>
    </citation>
    <scope>NUCLEOTIDE SEQUENCE</scope>
</reference>
<dbReference type="EMBL" id="OU896721">
    <property type="protein sequence ID" value="CAH1154008.1"/>
    <property type="molecule type" value="Genomic_DNA"/>
</dbReference>
<keyword evidence="4 9" id="KW-0812">Transmembrane</keyword>
<dbReference type="InterPro" id="IPR027417">
    <property type="entry name" value="P-loop_NTPase"/>
</dbReference>
<dbReference type="Pfam" id="PF00005">
    <property type="entry name" value="ABC_tran"/>
    <property type="match status" value="1"/>
</dbReference>
<dbReference type="InterPro" id="IPR013525">
    <property type="entry name" value="ABC2_TM"/>
</dbReference>
<feature type="domain" description="ABC transporter" evidence="10">
    <location>
        <begin position="55"/>
        <end position="303"/>
    </location>
</feature>
<keyword evidence="6" id="KW-0067">ATP-binding</keyword>
<evidence type="ECO:0000259" key="10">
    <source>
        <dbReference type="PROSITE" id="PS50893"/>
    </source>
</evidence>
<feature type="transmembrane region" description="Helical" evidence="9">
    <location>
        <begin position="401"/>
        <end position="420"/>
    </location>
</feature>